<dbReference type="EMBL" id="CP061800">
    <property type="protein sequence ID" value="QTA85831.1"/>
    <property type="molecule type" value="Genomic_DNA"/>
</dbReference>
<proteinExistence type="predicted"/>
<dbReference type="AlphaFoldDB" id="A0A975BI15"/>
<organism evidence="1 2">
    <name type="scientific">Desulfonema magnum</name>
    <dbReference type="NCBI Taxonomy" id="45655"/>
    <lineage>
        <taxon>Bacteria</taxon>
        <taxon>Pseudomonadati</taxon>
        <taxon>Thermodesulfobacteriota</taxon>
        <taxon>Desulfobacteria</taxon>
        <taxon>Desulfobacterales</taxon>
        <taxon>Desulfococcaceae</taxon>
        <taxon>Desulfonema</taxon>
    </lineage>
</organism>
<keyword evidence="2" id="KW-1185">Reference proteome</keyword>
<protein>
    <submittedName>
        <fullName evidence="1">Uncharacterized protein</fullName>
    </submittedName>
</protein>
<dbReference type="KEGG" id="dmm:dnm_018460"/>
<gene>
    <name evidence="1" type="ORF">dnm_018460</name>
</gene>
<name>A0A975BI15_9BACT</name>
<dbReference type="RefSeq" id="WP_207681727.1">
    <property type="nucleotide sequence ID" value="NZ_CP061800.1"/>
</dbReference>
<accession>A0A975BI15</accession>
<evidence type="ECO:0000313" key="1">
    <source>
        <dbReference type="EMBL" id="QTA85831.1"/>
    </source>
</evidence>
<evidence type="ECO:0000313" key="2">
    <source>
        <dbReference type="Proteomes" id="UP000663722"/>
    </source>
</evidence>
<reference evidence="1" key="1">
    <citation type="journal article" date="2021" name="Microb. Physiol.">
        <title>Proteogenomic Insights into the Physiology of Marine, Sulfate-Reducing, Filamentous Desulfonema limicola and Desulfonema magnum.</title>
        <authorList>
            <person name="Schnaars V."/>
            <person name="Wohlbrand L."/>
            <person name="Scheve S."/>
            <person name="Hinrichs C."/>
            <person name="Reinhardt R."/>
            <person name="Rabus R."/>
        </authorList>
    </citation>
    <scope>NUCLEOTIDE SEQUENCE</scope>
    <source>
        <strain evidence="1">4be13</strain>
    </source>
</reference>
<dbReference type="Proteomes" id="UP000663722">
    <property type="component" value="Chromosome"/>
</dbReference>
<sequence length="180" mass="21324">MRRILYKGTQKFEITDKCETVGKGYIPKKFSDQFSAYSFLLQFTDDRHIAVFRDILGRQMMMSLNPSALRDHEIFEEIARLLAAGNMRIAIDEKSYLAEKFSNINDVILFIHKDMIKNEKGTDVAYIRDNLKVWQWDNLIPFKIQTDIIQAYWRWYEKVKGGGPWDHKKAIKGKYGEWFL</sequence>